<sequence>MLNFGFNALTFLVFFALLAPQCGGAPLPAAGNTLQHGHLNARQSATCPLPPPASCAFRYKNPLPDELDTQPAIGTPGSL</sequence>
<keyword evidence="3" id="KW-1185">Reference proteome</keyword>
<comment type="caution">
    <text evidence="2">The sequence shown here is derived from an EMBL/GenBank/DDBJ whole genome shotgun (WGS) entry which is preliminary data.</text>
</comment>
<evidence type="ECO:0000313" key="3">
    <source>
        <dbReference type="Proteomes" id="UP000290288"/>
    </source>
</evidence>
<dbReference type="Proteomes" id="UP000290288">
    <property type="component" value="Unassembled WGS sequence"/>
</dbReference>
<organism evidence="2 3">
    <name type="scientific">Candolleomyces aberdarensis</name>
    <dbReference type="NCBI Taxonomy" id="2316362"/>
    <lineage>
        <taxon>Eukaryota</taxon>
        <taxon>Fungi</taxon>
        <taxon>Dikarya</taxon>
        <taxon>Basidiomycota</taxon>
        <taxon>Agaricomycotina</taxon>
        <taxon>Agaricomycetes</taxon>
        <taxon>Agaricomycetidae</taxon>
        <taxon>Agaricales</taxon>
        <taxon>Agaricineae</taxon>
        <taxon>Psathyrellaceae</taxon>
        <taxon>Candolleomyces</taxon>
    </lineage>
</organism>
<gene>
    <name evidence="2" type="ORF">EST38_g4375</name>
</gene>
<dbReference type="OrthoDB" id="10360044at2759"/>
<dbReference type="AlphaFoldDB" id="A0A4Q2DN46"/>
<proteinExistence type="predicted"/>
<evidence type="ECO:0008006" key="4">
    <source>
        <dbReference type="Google" id="ProtNLM"/>
    </source>
</evidence>
<name>A0A4Q2DN46_9AGAR</name>
<evidence type="ECO:0000313" key="2">
    <source>
        <dbReference type="EMBL" id="RXW21479.1"/>
    </source>
</evidence>
<protein>
    <recommendedName>
        <fullName evidence="4">Secreted protein</fullName>
    </recommendedName>
</protein>
<dbReference type="EMBL" id="SDEE01000106">
    <property type="protein sequence ID" value="RXW21479.1"/>
    <property type="molecule type" value="Genomic_DNA"/>
</dbReference>
<evidence type="ECO:0000256" key="1">
    <source>
        <dbReference type="SAM" id="SignalP"/>
    </source>
</evidence>
<feature type="signal peptide" evidence="1">
    <location>
        <begin position="1"/>
        <end position="24"/>
    </location>
</feature>
<keyword evidence="1" id="KW-0732">Signal</keyword>
<feature type="chain" id="PRO_5020337799" description="Secreted protein" evidence="1">
    <location>
        <begin position="25"/>
        <end position="79"/>
    </location>
</feature>
<reference evidence="2 3" key="1">
    <citation type="submission" date="2019-01" db="EMBL/GenBank/DDBJ databases">
        <title>Draft genome sequence of Psathyrella aberdarensis IHI B618.</title>
        <authorList>
            <person name="Buettner E."/>
            <person name="Kellner H."/>
        </authorList>
    </citation>
    <scope>NUCLEOTIDE SEQUENCE [LARGE SCALE GENOMIC DNA]</scope>
    <source>
        <strain evidence="2 3">IHI B618</strain>
    </source>
</reference>
<accession>A0A4Q2DN46</accession>